<dbReference type="HOGENOM" id="CLU_155669_0_1_2"/>
<dbReference type="Pfam" id="PF13740">
    <property type="entry name" value="ACT_6"/>
    <property type="match status" value="1"/>
</dbReference>
<dbReference type="AlphaFoldDB" id="A3MXQ3"/>
<dbReference type="InterPro" id="IPR045865">
    <property type="entry name" value="ACT-like_dom_sf"/>
</dbReference>
<evidence type="ECO:0000313" key="4">
    <source>
        <dbReference type="Proteomes" id="UP000001431"/>
    </source>
</evidence>
<accession>A3MXQ3</accession>
<dbReference type="OrthoDB" id="27277at2157"/>
<feature type="domain" description="ACT" evidence="2">
    <location>
        <begin position="6"/>
        <end position="80"/>
    </location>
</feature>
<dbReference type="EMBL" id="CP000561">
    <property type="protein sequence ID" value="ABO09420.1"/>
    <property type="molecule type" value="Genomic_DNA"/>
</dbReference>
<dbReference type="PANTHER" id="PTHR34875">
    <property type="entry name" value="UPF0237 PROTEIN MJ1558"/>
    <property type="match status" value="1"/>
</dbReference>
<reference evidence="3" key="1">
    <citation type="submission" date="2007-02" db="EMBL/GenBank/DDBJ databases">
        <title>Complete sequence of Pyrobaculum calidifontis JCM 11548.</title>
        <authorList>
            <consortium name="US DOE Joint Genome Institute"/>
            <person name="Copeland A."/>
            <person name="Lucas S."/>
            <person name="Lapidus A."/>
            <person name="Barry K."/>
            <person name="Glavina del Rio T."/>
            <person name="Dalin E."/>
            <person name="Tice H."/>
            <person name="Pitluck S."/>
            <person name="Chain P."/>
            <person name="Malfatti S."/>
            <person name="Shin M."/>
            <person name="Vergez L."/>
            <person name="Schmutz J."/>
            <person name="Larimer F."/>
            <person name="Land M."/>
            <person name="Hauser L."/>
            <person name="Kyrpides N."/>
            <person name="Mikhailova N."/>
            <person name="Cozen A.E."/>
            <person name="Fitz-Gibbon S.T."/>
            <person name="House C.H."/>
            <person name="Saltikov C."/>
            <person name="Lowe T.M."/>
            <person name="Richardson P."/>
        </authorList>
    </citation>
    <scope>NUCLEOTIDE SEQUENCE [LARGE SCALE GENOMIC DNA]</scope>
    <source>
        <strain evidence="3">JCM 11548</strain>
    </source>
</reference>
<dbReference type="NCBIfam" id="NF001220">
    <property type="entry name" value="PRK00194.1"/>
    <property type="match status" value="1"/>
</dbReference>
<proteinExistence type="inferred from homology"/>
<gene>
    <name evidence="3" type="ordered locus">Pcal_2005</name>
</gene>
<dbReference type="HAMAP" id="MF_01054">
    <property type="entry name" value="UPF0237"/>
    <property type="match status" value="1"/>
</dbReference>
<keyword evidence="4" id="KW-1185">Reference proteome</keyword>
<dbReference type="STRING" id="410359.Pcal_2005"/>
<dbReference type="RefSeq" id="WP_011850678.1">
    <property type="nucleotide sequence ID" value="NC_009073.1"/>
</dbReference>
<dbReference type="InterPro" id="IPR022986">
    <property type="entry name" value="UPF0237_ACT"/>
</dbReference>
<dbReference type="PANTHER" id="PTHR34875:SF6">
    <property type="entry name" value="UPF0237 PROTEIN MJ1558"/>
    <property type="match status" value="1"/>
</dbReference>
<dbReference type="Proteomes" id="UP000001431">
    <property type="component" value="Chromosome"/>
</dbReference>
<dbReference type="SUPFAM" id="SSF55021">
    <property type="entry name" value="ACT-like"/>
    <property type="match status" value="1"/>
</dbReference>
<dbReference type="InterPro" id="IPR050990">
    <property type="entry name" value="UPF0237/GcvR_regulator"/>
</dbReference>
<organism evidence="3 4">
    <name type="scientific">Pyrobaculum calidifontis (strain DSM 21063 / JCM 11548 / VA1)</name>
    <dbReference type="NCBI Taxonomy" id="410359"/>
    <lineage>
        <taxon>Archaea</taxon>
        <taxon>Thermoproteota</taxon>
        <taxon>Thermoprotei</taxon>
        <taxon>Thermoproteales</taxon>
        <taxon>Thermoproteaceae</taxon>
        <taxon>Pyrobaculum</taxon>
    </lineage>
</organism>
<dbReference type="PROSITE" id="PS51671">
    <property type="entry name" value="ACT"/>
    <property type="match status" value="1"/>
</dbReference>
<dbReference type="KEGG" id="pcl:Pcal_2005"/>
<comment type="similarity">
    <text evidence="1">Belongs to the UPF0237 family.</text>
</comment>
<dbReference type="GeneID" id="4909042"/>
<sequence>MGDYVVVSVLGADRVGIVAGIASVLAKHNANIVDISQTVVKDIFSMVMIVDVSKADVDIAALRRELEEEGRRLGVMVAVHHIDVFRYMQRI</sequence>
<evidence type="ECO:0000259" key="2">
    <source>
        <dbReference type="PROSITE" id="PS51671"/>
    </source>
</evidence>
<name>A3MXQ3_PYRCJ</name>
<evidence type="ECO:0000256" key="1">
    <source>
        <dbReference type="HAMAP-Rule" id="MF_01054"/>
    </source>
</evidence>
<dbReference type="eggNOG" id="arCOG04941">
    <property type="taxonomic scope" value="Archaea"/>
</dbReference>
<dbReference type="Gene3D" id="3.30.70.260">
    <property type="match status" value="1"/>
</dbReference>
<dbReference type="InterPro" id="IPR002912">
    <property type="entry name" value="ACT_dom"/>
</dbReference>
<protein>
    <recommendedName>
        <fullName evidence="1">UPF0237 protein Pcal_2005</fullName>
    </recommendedName>
</protein>
<evidence type="ECO:0000313" key="3">
    <source>
        <dbReference type="EMBL" id="ABO09420.1"/>
    </source>
</evidence>